<dbReference type="Proteomes" id="UP000000305">
    <property type="component" value="Unassembled WGS sequence"/>
</dbReference>
<dbReference type="HOGENOM" id="CLU_1549182_0_0_1"/>
<sequence>MARWIQYVRMESALVSMTLSIHGSICKRFRESRHKLGLKAAFEATFWYLKEFCFGRRSAEIHPTTWSLAIPHVPPKLSKMDTKSSPVRFEATIQWSWPLWIICIQVSEVAAGKSKSHPSVVSYNPPILGNCFLINIMAALIWEDSSHCPATVKLSISAFDRFIFRCPLCDPRV</sequence>
<accession>E9G701</accession>
<proteinExistence type="predicted"/>
<reference evidence="1 2" key="1">
    <citation type="journal article" date="2011" name="Science">
        <title>The ecoresponsive genome of Daphnia pulex.</title>
        <authorList>
            <person name="Colbourne J.K."/>
            <person name="Pfrender M.E."/>
            <person name="Gilbert D."/>
            <person name="Thomas W.K."/>
            <person name="Tucker A."/>
            <person name="Oakley T.H."/>
            <person name="Tokishita S."/>
            <person name="Aerts A."/>
            <person name="Arnold G.J."/>
            <person name="Basu M.K."/>
            <person name="Bauer D.J."/>
            <person name="Caceres C.E."/>
            <person name="Carmel L."/>
            <person name="Casola C."/>
            <person name="Choi J.H."/>
            <person name="Detter J.C."/>
            <person name="Dong Q."/>
            <person name="Dusheyko S."/>
            <person name="Eads B.D."/>
            <person name="Frohlich T."/>
            <person name="Geiler-Samerotte K.A."/>
            <person name="Gerlach D."/>
            <person name="Hatcher P."/>
            <person name="Jogdeo S."/>
            <person name="Krijgsveld J."/>
            <person name="Kriventseva E.V."/>
            <person name="Kultz D."/>
            <person name="Laforsch C."/>
            <person name="Lindquist E."/>
            <person name="Lopez J."/>
            <person name="Manak J.R."/>
            <person name="Muller J."/>
            <person name="Pangilinan J."/>
            <person name="Patwardhan R.P."/>
            <person name="Pitluck S."/>
            <person name="Pritham E.J."/>
            <person name="Rechtsteiner A."/>
            <person name="Rho M."/>
            <person name="Rogozin I.B."/>
            <person name="Sakarya O."/>
            <person name="Salamov A."/>
            <person name="Schaack S."/>
            <person name="Shapiro H."/>
            <person name="Shiga Y."/>
            <person name="Skalitzky C."/>
            <person name="Smith Z."/>
            <person name="Souvorov A."/>
            <person name="Sung W."/>
            <person name="Tang Z."/>
            <person name="Tsuchiya D."/>
            <person name="Tu H."/>
            <person name="Vos H."/>
            <person name="Wang M."/>
            <person name="Wolf Y.I."/>
            <person name="Yamagata H."/>
            <person name="Yamada T."/>
            <person name="Ye Y."/>
            <person name="Shaw J.R."/>
            <person name="Andrews J."/>
            <person name="Crease T.J."/>
            <person name="Tang H."/>
            <person name="Lucas S.M."/>
            <person name="Robertson H.M."/>
            <person name="Bork P."/>
            <person name="Koonin E.V."/>
            <person name="Zdobnov E.M."/>
            <person name="Grigoriev I.V."/>
            <person name="Lynch M."/>
            <person name="Boore J.L."/>
        </authorList>
    </citation>
    <scope>NUCLEOTIDE SEQUENCE [LARGE SCALE GENOMIC DNA]</scope>
</reference>
<dbReference type="EMBL" id="GL732534">
    <property type="protein sequence ID" value="EFX84723.1"/>
    <property type="molecule type" value="Genomic_DNA"/>
</dbReference>
<protein>
    <submittedName>
        <fullName evidence="1">Uncharacterized protein</fullName>
    </submittedName>
</protein>
<evidence type="ECO:0000313" key="2">
    <source>
        <dbReference type="Proteomes" id="UP000000305"/>
    </source>
</evidence>
<gene>
    <name evidence="1" type="ORF">DAPPUDRAFT_99476</name>
</gene>
<dbReference type="KEGG" id="dpx:DAPPUDRAFT_99476"/>
<dbReference type="AlphaFoldDB" id="E9G701"/>
<keyword evidence="2" id="KW-1185">Reference proteome</keyword>
<name>E9G701_DAPPU</name>
<evidence type="ECO:0000313" key="1">
    <source>
        <dbReference type="EMBL" id="EFX84723.1"/>
    </source>
</evidence>
<organism evidence="1 2">
    <name type="scientific">Daphnia pulex</name>
    <name type="common">Water flea</name>
    <dbReference type="NCBI Taxonomy" id="6669"/>
    <lineage>
        <taxon>Eukaryota</taxon>
        <taxon>Metazoa</taxon>
        <taxon>Ecdysozoa</taxon>
        <taxon>Arthropoda</taxon>
        <taxon>Crustacea</taxon>
        <taxon>Branchiopoda</taxon>
        <taxon>Diplostraca</taxon>
        <taxon>Cladocera</taxon>
        <taxon>Anomopoda</taxon>
        <taxon>Daphniidae</taxon>
        <taxon>Daphnia</taxon>
    </lineage>
</organism>
<dbReference type="InParanoid" id="E9G701"/>